<dbReference type="OrthoDB" id="10031156at2759"/>
<keyword evidence="4" id="KW-1185">Reference proteome</keyword>
<dbReference type="EMBL" id="MCFL01000017">
    <property type="protein sequence ID" value="ORZ36386.1"/>
    <property type="molecule type" value="Genomic_DNA"/>
</dbReference>
<comment type="caution">
    <text evidence="3">The sequence shown here is derived from an EMBL/GenBank/DDBJ whole genome shotgun (WGS) entry which is preliminary data.</text>
</comment>
<dbReference type="InterPro" id="IPR058210">
    <property type="entry name" value="SACS/Nov_dom"/>
</dbReference>
<sequence>MADHSDAQLQARNLLLQHGVEERVETNTRHLIDKILARYSAEFTIFRELIQNSNDAGATHVKIEFTCAAAQAASTAATSDSHPTPAAGALPTMSTAITYKNNGRVFQDQDWRRLKSIAEGNPDETKVGFFGVGFYSLFSVCEEPFVRSGDKCLGFFWKGDQLFAKRAELPPTEQPTEVEERKWTVFDMQLREPMLIPRVNDFSKFLATCLSFTETLTHIDMYLNLGPTGESKHVISLAKTLSPDLPLSLPPNTRRSSPQSLFTLDHIDLRNVQMTAKLLQEVEEKEEQSLTSKVALWFGVAKPKPPKPKEYKWVQCSIFLRVARATVLVKSSAQLQAQMERTTKKRVPGKVTMSAVYNTADEYKLSQELAVESRVFEDLVPYPRQGNIFIGFRTHQTTGCSVHLASHFIPTVERENMDFVDPTLAYWNQELTSMGGTLCRVLFDTELAESRADPDRYTHVVNSFTCHPSTPASTVSQLVSRAFFLASTDELVVLSTKGLKPVSQVRMYDSAVAAFLLDDLPMLAKPVYDAAKPFFDLLLDARLLKPVTVADVFQALPPTIDDHARLACIWSWAIANRSSLAHHHLITLKSRTPFTRFASSRWFPPAAPMPEDVMPNTLAKQVEEHQLRWLGYSEIGLVDWAQYVADKGLLTTLPDGEPDTLSAGTKVVELLGILARAHPNLPATQSALILSLLTSLKCMPTATHGLVAPGDAYLPATSAAGSSSGSGGVFSASDLPMLTSAAAKLPHAFLRALGVRDHIDPHLILSRLDSLNWSPAQLVAYFARESRLDEVDVAKIAGARVFEGKCAGKVVEGRKYVASELVMPHLELDGLDVVQVHGLPESMVRQGCKEWRFLVRIGVKRGVDARWVVEQASKKQLDADKRVALIMFALGKGEVGRMSERQVAYLPTTSAGELATSDQVFTDSACAVMGFKVLDPRLETVADKLGVAKHPPVDKVLAQLAAKPLTDDTAKPVLEYLALRAPELGQRALTSLSTLAFVPTSGGPRAPKDVYLKPFPLLPHVDFGDTANQFLRLCGVKDEPTPVEMAEWLLAHGAASVYADRPAEYLDVLTKVAFNLSTIPAHVLRRLANAPVLVGFQGSKQMLVAAPDVYLVDDPVLQTIFAPVTCPMDPTLEAFYEHLGARWLGSVIDRRYDVAWAPGRGQAGDPATPRAKGLQVKIKERAPLLVHDLNASKNIQSNALAQLQGVQVQEVTRIDLVREFMGKKHVQGVSAAMASKSVLLVAAVAASGDDAGVAEMDYFDVARCLSGLIFKRPKLNDQLLLSTLLSTGLDALRMKGFPVDRILKITPKLAEAAQKQKVVPPAPKTSPAHVPIPPPAAASPSPTPPPKSTQAAGLPPPSSSKSSETLPPPSYEDATGGLPGALKRNPGSEAGLNGNTTPPTPSRQSLFEKVKSSSPRGSLMNLVNNALGAASSSSSSSSSSQYPGSASTPPPPSHHQPPQQQHSSSSSAIQPSTGQPSQPPPGTRMLREGTPEFDAQLQSTLQSAIRASSSAAAPGTVVANPPQLAQAQQTYCDLVSAGHDLVEVSQGFLPMKLYRGRSHSDADVTTGAMRARFIEFAGIIMLLADVFGLPARALHVYVDEQAQSVAFNRGRALFFNASRYMPAAGSSKAYTYWFMVFAHELAHNHVAAHNADHEFYMASYASVYMTKLMVVLLGLGIDLATPE</sequence>
<feature type="compositionally biased region" description="Low complexity" evidence="1">
    <location>
        <begin position="1431"/>
        <end position="1447"/>
    </location>
</feature>
<proteinExistence type="predicted"/>
<dbReference type="Gene3D" id="3.30.565.10">
    <property type="entry name" value="Histidine kinase-like ATPase, C-terminal domain"/>
    <property type="match status" value="1"/>
</dbReference>
<evidence type="ECO:0000313" key="3">
    <source>
        <dbReference type="EMBL" id="ORZ36386.1"/>
    </source>
</evidence>
<feature type="domain" description="Sacsin/Nov" evidence="2">
    <location>
        <begin position="30"/>
        <end position="153"/>
    </location>
</feature>
<reference evidence="3 4" key="1">
    <citation type="submission" date="2016-07" db="EMBL/GenBank/DDBJ databases">
        <title>Pervasive Adenine N6-methylation of Active Genes in Fungi.</title>
        <authorList>
            <consortium name="DOE Joint Genome Institute"/>
            <person name="Mondo S.J."/>
            <person name="Dannebaum R.O."/>
            <person name="Kuo R.C."/>
            <person name="Labutti K."/>
            <person name="Haridas S."/>
            <person name="Kuo A."/>
            <person name="Salamov A."/>
            <person name="Ahrendt S.R."/>
            <person name="Lipzen A."/>
            <person name="Sullivan W."/>
            <person name="Andreopoulos W.B."/>
            <person name="Clum A."/>
            <person name="Lindquist E."/>
            <person name="Daum C."/>
            <person name="Ramamoorthy G.K."/>
            <person name="Gryganskyi A."/>
            <person name="Culley D."/>
            <person name="Magnuson J.K."/>
            <person name="James T.Y."/>
            <person name="O'Malley M.A."/>
            <person name="Stajich J.E."/>
            <person name="Spatafora J.W."/>
            <person name="Visel A."/>
            <person name="Grigoriev I.V."/>
        </authorList>
    </citation>
    <scope>NUCLEOTIDE SEQUENCE [LARGE SCALE GENOMIC DNA]</scope>
    <source>
        <strain evidence="3 4">PL171</strain>
    </source>
</reference>
<evidence type="ECO:0000313" key="4">
    <source>
        <dbReference type="Proteomes" id="UP000193411"/>
    </source>
</evidence>
<feature type="compositionally biased region" description="Pro residues" evidence="1">
    <location>
        <begin position="1320"/>
        <end position="1347"/>
    </location>
</feature>
<feature type="region of interest" description="Disordered" evidence="1">
    <location>
        <begin position="1314"/>
        <end position="1488"/>
    </location>
</feature>
<evidence type="ECO:0000256" key="1">
    <source>
        <dbReference type="SAM" id="MobiDB-lite"/>
    </source>
</evidence>
<dbReference type="PANTHER" id="PTHR47839:SF1">
    <property type="entry name" value="DOMAIN PROTEIN, PUTATIVE (AFU_ORTHOLOGUE AFUA_6G04830)-RELATED"/>
    <property type="match status" value="1"/>
</dbReference>
<dbReference type="STRING" id="765915.A0A1Y2HP67"/>
<dbReference type="SUPFAM" id="SSF55874">
    <property type="entry name" value="ATPase domain of HSP90 chaperone/DNA topoisomerase II/histidine kinase"/>
    <property type="match status" value="1"/>
</dbReference>
<feature type="compositionally biased region" description="Polar residues" evidence="1">
    <location>
        <begin position="1412"/>
        <end position="1424"/>
    </location>
</feature>
<dbReference type="Pfam" id="PF25794">
    <property type="entry name" value="SACS"/>
    <property type="match status" value="1"/>
</dbReference>
<dbReference type="InterPro" id="IPR022155">
    <property type="entry name" value="DUF3684"/>
</dbReference>
<organism evidence="3 4">
    <name type="scientific">Catenaria anguillulae PL171</name>
    <dbReference type="NCBI Taxonomy" id="765915"/>
    <lineage>
        <taxon>Eukaryota</taxon>
        <taxon>Fungi</taxon>
        <taxon>Fungi incertae sedis</taxon>
        <taxon>Blastocladiomycota</taxon>
        <taxon>Blastocladiomycetes</taxon>
        <taxon>Blastocladiales</taxon>
        <taxon>Catenariaceae</taxon>
        <taxon>Catenaria</taxon>
    </lineage>
</organism>
<dbReference type="Pfam" id="PF12449">
    <property type="entry name" value="DUF3684"/>
    <property type="match status" value="1"/>
</dbReference>
<gene>
    <name evidence="3" type="ORF">BCR44DRAFT_55445</name>
</gene>
<name>A0A1Y2HP67_9FUNG</name>
<dbReference type="PANTHER" id="PTHR47839">
    <property type="entry name" value="DOMAIN PROTEIN, PUTATIVE (AFU_ORTHOLOGUE AFUA_6G04830)-RELATED"/>
    <property type="match status" value="1"/>
</dbReference>
<evidence type="ECO:0000259" key="2">
    <source>
        <dbReference type="Pfam" id="PF25794"/>
    </source>
</evidence>
<protein>
    <recommendedName>
        <fullName evidence="2">Sacsin/Nov domain-containing protein</fullName>
    </recommendedName>
</protein>
<feature type="compositionally biased region" description="Low complexity" evidence="1">
    <location>
        <begin position="1456"/>
        <end position="1476"/>
    </location>
</feature>
<dbReference type="Proteomes" id="UP000193411">
    <property type="component" value="Unassembled WGS sequence"/>
</dbReference>
<accession>A0A1Y2HP67</accession>
<dbReference type="NCBIfam" id="NF047352">
    <property type="entry name" value="P_loop_sacsin"/>
    <property type="match status" value="1"/>
</dbReference>
<dbReference type="InterPro" id="IPR036890">
    <property type="entry name" value="HATPase_C_sf"/>
</dbReference>
<feature type="compositionally biased region" description="Polar residues" evidence="1">
    <location>
        <begin position="1393"/>
        <end position="1405"/>
    </location>
</feature>